<dbReference type="Proteomes" id="UP000695000">
    <property type="component" value="Unplaced"/>
</dbReference>
<organism evidence="1 2">
    <name type="scientific">Nicrophorus vespilloides</name>
    <name type="common">Boreal carrion beetle</name>
    <dbReference type="NCBI Taxonomy" id="110193"/>
    <lineage>
        <taxon>Eukaryota</taxon>
        <taxon>Metazoa</taxon>
        <taxon>Ecdysozoa</taxon>
        <taxon>Arthropoda</taxon>
        <taxon>Hexapoda</taxon>
        <taxon>Insecta</taxon>
        <taxon>Pterygota</taxon>
        <taxon>Neoptera</taxon>
        <taxon>Endopterygota</taxon>
        <taxon>Coleoptera</taxon>
        <taxon>Polyphaga</taxon>
        <taxon>Staphyliniformia</taxon>
        <taxon>Silphidae</taxon>
        <taxon>Nicrophorinae</taxon>
        <taxon>Nicrophorus</taxon>
    </lineage>
</organism>
<protein>
    <submittedName>
        <fullName evidence="2">Leucine-rich repeat-containing protein C10orf11 homolog isoform X1</fullName>
    </submittedName>
</protein>
<sequence>MRRVTLLRQSIQIDIELMDSTRAVVRRSSSHLWFEQISSFKDVIGQLCYTSQRCHKIPEALVKLYGSRVHSLDLSYNELVSLKGLERFSFLRELVLDNNHLADSIVFPYLPHLHTLSLNKNQNTI</sequence>
<dbReference type="InterPro" id="IPR032675">
    <property type="entry name" value="LRR_dom_sf"/>
</dbReference>
<dbReference type="PANTHER" id="PTHR46282:SF2">
    <property type="entry name" value="LEUCINE-RICH MELANOCYTE DIFFERENTIATION-ASSOCIATED PROTEIN"/>
    <property type="match status" value="1"/>
</dbReference>
<evidence type="ECO:0000313" key="1">
    <source>
        <dbReference type="Proteomes" id="UP000695000"/>
    </source>
</evidence>
<dbReference type="GeneID" id="108558354"/>
<dbReference type="RefSeq" id="XP_017770737.1">
    <property type="nucleotide sequence ID" value="XM_017915248.1"/>
</dbReference>
<accession>A0ABM1M837</accession>
<dbReference type="PANTHER" id="PTHR46282">
    <property type="entry name" value="LEUCINE-RICH MELANOCYTE DIFFERENTIATION-ASSOCIATED PROTEIN"/>
    <property type="match status" value="1"/>
</dbReference>
<gene>
    <name evidence="2" type="primary">LOC108558354</name>
</gene>
<proteinExistence type="predicted"/>
<dbReference type="InterPro" id="IPR043313">
    <property type="entry name" value="LRMDA"/>
</dbReference>
<dbReference type="SUPFAM" id="SSF52058">
    <property type="entry name" value="L domain-like"/>
    <property type="match status" value="1"/>
</dbReference>
<reference evidence="2" key="1">
    <citation type="submission" date="2025-08" db="UniProtKB">
        <authorList>
            <consortium name="RefSeq"/>
        </authorList>
    </citation>
    <scope>IDENTIFICATION</scope>
    <source>
        <tissue evidence="2">Whole Larva</tissue>
    </source>
</reference>
<name>A0ABM1M837_NICVS</name>
<dbReference type="Gene3D" id="3.80.10.10">
    <property type="entry name" value="Ribonuclease Inhibitor"/>
    <property type="match status" value="1"/>
</dbReference>
<keyword evidence="1" id="KW-1185">Reference proteome</keyword>
<evidence type="ECO:0000313" key="2">
    <source>
        <dbReference type="RefSeq" id="XP_017770737.1"/>
    </source>
</evidence>